<evidence type="ECO:0000313" key="2">
    <source>
        <dbReference type="EMBL" id="SEQ12840.1"/>
    </source>
</evidence>
<dbReference type="AlphaFoldDB" id="A0A1H9DH86"/>
<evidence type="ECO:0000256" key="1">
    <source>
        <dbReference type="SAM" id="MobiDB-lite"/>
    </source>
</evidence>
<feature type="region of interest" description="Disordered" evidence="1">
    <location>
        <begin position="92"/>
        <end position="119"/>
    </location>
</feature>
<evidence type="ECO:0000313" key="3">
    <source>
        <dbReference type="Proteomes" id="UP000199055"/>
    </source>
</evidence>
<gene>
    <name evidence="2" type="ORF">SAMN05216481_104100</name>
</gene>
<proteinExistence type="predicted"/>
<keyword evidence="3" id="KW-1185">Reference proteome</keyword>
<dbReference type="EMBL" id="FOET01000004">
    <property type="protein sequence ID" value="SEQ12840.1"/>
    <property type="molecule type" value="Genomic_DNA"/>
</dbReference>
<dbReference type="Proteomes" id="UP000199055">
    <property type="component" value="Unassembled WGS sequence"/>
</dbReference>
<accession>A0A1H9DH86</accession>
<sequence>MIFRRTEEHVAVRCGTCPGMPLLPTPCDIDTGKCLRCQDRSRPLPVPHPEDHLCDVCRRECPGCGAPSAQGGRCRACRGLCRTCHAPLPARPGDAAVRGESGTRSPDGAGRPGERAPRRERVYFPRSRLDGQCDTCRNAPDSADPVRAVLAALPDKVIRACGGTAPPAVVDTIRAELRYHTVAQLAARVDRRWWGGWASRPLSRDADEHQDGHRPDHVAVWLLAPGGCPARCDDGWTPGNPDLPCPLCAGRRGAGPRPAAEEGGGREAPAATPADRTPTEAVTHRPMPECEGRDGSCGVPVAAPYTMCPSCLGWPRCACGRRYDPLRAAACTACAAV</sequence>
<dbReference type="RefSeq" id="WP_245770000.1">
    <property type="nucleotide sequence ID" value="NZ_FOET01000004.1"/>
</dbReference>
<dbReference type="STRING" id="403935.SAMN05216481_104100"/>
<organism evidence="2 3">
    <name type="scientific">Streptomyces radiopugnans</name>
    <dbReference type="NCBI Taxonomy" id="403935"/>
    <lineage>
        <taxon>Bacteria</taxon>
        <taxon>Bacillati</taxon>
        <taxon>Actinomycetota</taxon>
        <taxon>Actinomycetes</taxon>
        <taxon>Kitasatosporales</taxon>
        <taxon>Streptomycetaceae</taxon>
        <taxon>Streptomyces</taxon>
    </lineage>
</organism>
<reference evidence="2 3" key="1">
    <citation type="submission" date="2016-10" db="EMBL/GenBank/DDBJ databases">
        <authorList>
            <person name="de Groot N.N."/>
        </authorList>
    </citation>
    <scope>NUCLEOTIDE SEQUENCE [LARGE SCALE GENOMIC DNA]</scope>
    <source>
        <strain evidence="2 3">CGMCC 4.3519</strain>
    </source>
</reference>
<name>A0A1H9DH86_9ACTN</name>
<feature type="compositionally biased region" description="Low complexity" evidence="1">
    <location>
        <begin position="267"/>
        <end position="281"/>
    </location>
</feature>
<protein>
    <submittedName>
        <fullName evidence="2">Uncharacterized protein</fullName>
    </submittedName>
</protein>
<feature type="region of interest" description="Disordered" evidence="1">
    <location>
        <begin position="256"/>
        <end position="287"/>
    </location>
</feature>